<comment type="similarity">
    <text evidence="2">Belongs to the threonine aldolase family.</text>
</comment>
<protein>
    <submittedName>
        <fullName evidence="7">Threonine aldolase</fullName>
    </submittedName>
</protein>
<dbReference type="Gene3D" id="3.90.1150.10">
    <property type="entry name" value="Aspartate Aminotransferase, domain 1"/>
    <property type="match status" value="1"/>
</dbReference>
<dbReference type="Proteomes" id="UP000051096">
    <property type="component" value="Unassembled WGS sequence"/>
</dbReference>
<comment type="cofactor">
    <cofactor evidence="1">
        <name>pyridoxal 5'-phosphate</name>
        <dbReference type="ChEBI" id="CHEBI:597326"/>
    </cofactor>
</comment>
<name>A0A0S8GJX3_UNCW3</name>
<dbReference type="InterPro" id="IPR001597">
    <property type="entry name" value="ArAA_b-elim_lyase/Thr_aldolase"/>
</dbReference>
<comment type="caution">
    <text evidence="7">The sequence shown here is derived from an EMBL/GenBank/DDBJ whole genome shotgun (WGS) entry which is preliminary data.</text>
</comment>
<dbReference type="FunFam" id="3.90.1150.10:FF:000041">
    <property type="entry name" value="Low-specificity L-threonine aldolase"/>
    <property type="match status" value="1"/>
</dbReference>
<accession>A0A0S8GJX3</accession>
<evidence type="ECO:0000259" key="6">
    <source>
        <dbReference type="Pfam" id="PF01212"/>
    </source>
</evidence>
<dbReference type="PANTHER" id="PTHR48097">
    <property type="entry name" value="L-THREONINE ALDOLASE-RELATED"/>
    <property type="match status" value="1"/>
</dbReference>
<dbReference type="GO" id="GO:0006545">
    <property type="term" value="P:glycine biosynthetic process"/>
    <property type="evidence" value="ECO:0007669"/>
    <property type="project" value="TreeGrafter"/>
</dbReference>
<dbReference type="NCBIfam" id="NF007825">
    <property type="entry name" value="PRK10534.1"/>
    <property type="match status" value="1"/>
</dbReference>
<evidence type="ECO:0000256" key="5">
    <source>
        <dbReference type="PIRSR" id="PIRSR017617-1"/>
    </source>
</evidence>
<feature type="domain" description="Aromatic amino acid beta-eliminating lyase/threonine aldolase" evidence="6">
    <location>
        <begin position="8"/>
        <end position="292"/>
    </location>
</feature>
<dbReference type="EMBL" id="LJUO01000011">
    <property type="protein sequence ID" value="KPK73319.1"/>
    <property type="molecule type" value="Genomic_DNA"/>
</dbReference>
<dbReference type="InterPro" id="IPR023603">
    <property type="entry name" value="Low_specificity_L-TA-like"/>
</dbReference>
<evidence type="ECO:0000256" key="1">
    <source>
        <dbReference type="ARBA" id="ARBA00001933"/>
    </source>
</evidence>
<keyword evidence="3" id="KW-0663">Pyridoxal phosphate</keyword>
<dbReference type="InterPro" id="IPR015422">
    <property type="entry name" value="PyrdxlP-dep_Trfase_small"/>
</dbReference>
<dbReference type="InterPro" id="IPR015421">
    <property type="entry name" value="PyrdxlP-dep_Trfase_major"/>
</dbReference>
<evidence type="ECO:0000256" key="4">
    <source>
        <dbReference type="ARBA" id="ARBA00023239"/>
    </source>
</evidence>
<dbReference type="PANTHER" id="PTHR48097:SF9">
    <property type="entry name" value="L-THREONINE ALDOLASE"/>
    <property type="match status" value="1"/>
</dbReference>
<dbReference type="NCBIfam" id="NF041359">
    <property type="entry name" value="GntG_guanitoxin"/>
    <property type="match status" value="1"/>
</dbReference>
<dbReference type="PIRSF" id="PIRSF017617">
    <property type="entry name" value="Thr_aldolase"/>
    <property type="match status" value="1"/>
</dbReference>
<evidence type="ECO:0000256" key="3">
    <source>
        <dbReference type="ARBA" id="ARBA00022898"/>
    </source>
</evidence>
<gene>
    <name evidence="7" type="ORF">AMJ87_02000</name>
</gene>
<organism evidence="7 8">
    <name type="scientific">candidate division WOR_3 bacterium SM23_60</name>
    <dbReference type="NCBI Taxonomy" id="1703780"/>
    <lineage>
        <taxon>Bacteria</taxon>
        <taxon>Bacteria division WOR-3</taxon>
    </lineage>
</organism>
<dbReference type="GO" id="GO:0006567">
    <property type="term" value="P:L-threonine catabolic process"/>
    <property type="evidence" value="ECO:0007669"/>
    <property type="project" value="TreeGrafter"/>
</dbReference>
<dbReference type="AlphaFoldDB" id="A0A0S8GJX3"/>
<dbReference type="Pfam" id="PF01212">
    <property type="entry name" value="Beta_elim_lyase"/>
    <property type="match status" value="1"/>
</dbReference>
<evidence type="ECO:0000313" key="7">
    <source>
        <dbReference type="EMBL" id="KPK73319.1"/>
    </source>
</evidence>
<dbReference type="PATRIC" id="fig|1703780.3.peg.707"/>
<dbReference type="GO" id="GO:0005829">
    <property type="term" value="C:cytosol"/>
    <property type="evidence" value="ECO:0007669"/>
    <property type="project" value="TreeGrafter"/>
</dbReference>
<feature type="modified residue" description="N6-(pyridoxal phosphate)lysine" evidence="5">
    <location>
        <position position="205"/>
    </location>
</feature>
<proteinExistence type="inferred from homology"/>
<dbReference type="SUPFAM" id="SSF53383">
    <property type="entry name" value="PLP-dependent transferases"/>
    <property type="match status" value="1"/>
</dbReference>
<dbReference type="FunFam" id="3.40.640.10:FF:000030">
    <property type="entry name" value="Low-specificity L-threonine aldolase"/>
    <property type="match status" value="1"/>
</dbReference>
<dbReference type="InterPro" id="IPR015424">
    <property type="entry name" value="PyrdxlP-dep_Trfase"/>
</dbReference>
<evidence type="ECO:0000313" key="8">
    <source>
        <dbReference type="Proteomes" id="UP000051096"/>
    </source>
</evidence>
<dbReference type="CDD" id="cd06502">
    <property type="entry name" value="TA_like"/>
    <property type="match status" value="1"/>
</dbReference>
<evidence type="ECO:0000256" key="2">
    <source>
        <dbReference type="ARBA" id="ARBA00006966"/>
    </source>
</evidence>
<reference evidence="7 8" key="1">
    <citation type="journal article" date="2015" name="Microbiome">
        <title>Genomic resolution of linkages in carbon, nitrogen, and sulfur cycling among widespread estuary sediment bacteria.</title>
        <authorList>
            <person name="Baker B.J."/>
            <person name="Lazar C.S."/>
            <person name="Teske A.P."/>
            <person name="Dick G.J."/>
        </authorList>
    </citation>
    <scope>NUCLEOTIDE SEQUENCE [LARGE SCALE GENOMIC DNA]</scope>
    <source>
        <strain evidence="7">SM23_60</strain>
    </source>
</reference>
<dbReference type="GO" id="GO:0008732">
    <property type="term" value="F:L-allo-threonine aldolase activity"/>
    <property type="evidence" value="ECO:0007669"/>
    <property type="project" value="TreeGrafter"/>
</dbReference>
<keyword evidence="4" id="KW-0456">Lyase</keyword>
<dbReference type="Gene3D" id="3.40.640.10">
    <property type="entry name" value="Type I PLP-dependent aspartate aminotransferase-like (Major domain)"/>
    <property type="match status" value="1"/>
</dbReference>
<sequence>MGKAQMIDLRSDTVTLPTPAMRDAMQRAELGDDVFGEDPTVNELQEKAAERMGTEAALLVASGTMGNLVSILTHCRRGEEVILGDISHIFLNEAASIAYVGGIQPHCVVNQPDGTMQLSDIEAAIRGDNEHWPRTRLICLENTHNRCFGAAVTPQYMESVALLAEKHNLAVHLDGARIFNAAVALGCDVREFTRHVDSLIFCLSKGLSAPVGSIVCGTRQFIHEARRNRKVLGGGMRQAGIIAAPGLVAVEKMVERLKQDHENARVLAHGVADISGLSVNLKQVQTNIIYFDLTAPSVRPEELLRRCAERDLLFLQTGPRRFRMVTHYGVDTKAVERAVTILADIMVHG</sequence>